<proteinExistence type="predicted"/>
<reference evidence="8 9" key="1">
    <citation type="journal article" date="2016" name="Front. Microbiol.">
        <title>Fuerstia marisgermanicae gen. nov., sp. nov., an Unusual Member of the Phylum Planctomycetes from the German Wadden Sea.</title>
        <authorList>
            <person name="Kohn T."/>
            <person name="Heuer A."/>
            <person name="Jogler M."/>
            <person name="Vollmers J."/>
            <person name="Boedeker C."/>
            <person name="Bunk B."/>
            <person name="Rast P."/>
            <person name="Borchert D."/>
            <person name="Glockner I."/>
            <person name="Freese H.M."/>
            <person name="Klenk H.P."/>
            <person name="Overmann J."/>
            <person name="Kaster A.K."/>
            <person name="Rohde M."/>
            <person name="Wiegand S."/>
            <person name="Jogler C."/>
        </authorList>
    </citation>
    <scope>NUCLEOTIDE SEQUENCE [LARGE SCALE GENOMIC DNA]</scope>
    <source>
        <strain evidence="8 9">NH11</strain>
    </source>
</reference>
<dbReference type="PROSITE" id="PS00107">
    <property type="entry name" value="PROTEIN_KINASE_ATP"/>
    <property type="match status" value="1"/>
</dbReference>
<dbReference type="PANTHER" id="PTHR43289:SF6">
    <property type="entry name" value="SERINE_THREONINE-PROTEIN KINASE NEKL-3"/>
    <property type="match status" value="1"/>
</dbReference>
<dbReference type="GO" id="GO:0004674">
    <property type="term" value="F:protein serine/threonine kinase activity"/>
    <property type="evidence" value="ECO:0007669"/>
    <property type="project" value="UniProtKB-EC"/>
</dbReference>
<evidence type="ECO:0000259" key="7">
    <source>
        <dbReference type="PROSITE" id="PS50011"/>
    </source>
</evidence>
<dbReference type="GO" id="GO:0005524">
    <property type="term" value="F:ATP binding"/>
    <property type="evidence" value="ECO:0007669"/>
    <property type="project" value="UniProtKB-UniRule"/>
</dbReference>
<dbReference type="SMART" id="SM00220">
    <property type="entry name" value="S_TKc"/>
    <property type="match status" value="1"/>
</dbReference>
<feature type="compositionally biased region" description="Polar residues" evidence="6">
    <location>
        <begin position="1"/>
        <end position="15"/>
    </location>
</feature>
<dbReference type="CDD" id="cd14014">
    <property type="entry name" value="STKc_PknB_like"/>
    <property type="match status" value="1"/>
</dbReference>
<evidence type="ECO:0000313" key="8">
    <source>
        <dbReference type="EMBL" id="APZ92809.1"/>
    </source>
</evidence>
<dbReference type="EC" id="2.7.11.1" evidence="8"/>
<dbReference type="STRING" id="1891926.Fuma_02421"/>
<evidence type="ECO:0000256" key="6">
    <source>
        <dbReference type="SAM" id="MobiDB-lite"/>
    </source>
</evidence>
<evidence type="ECO:0000256" key="1">
    <source>
        <dbReference type="ARBA" id="ARBA00022679"/>
    </source>
</evidence>
<evidence type="ECO:0000256" key="3">
    <source>
        <dbReference type="ARBA" id="ARBA00022777"/>
    </source>
</evidence>
<organism evidence="8 9">
    <name type="scientific">Fuerstiella marisgermanici</name>
    <dbReference type="NCBI Taxonomy" id="1891926"/>
    <lineage>
        <taxon>Bacteria</taxon>
        <taxon>Pseudomonadati</taxon>
        <taxon>Planctomycetota</taxon>
        <taxon>Planctomycetia</taxon>
        <taxon>Planctomycetales</taxon>
        <taxon>Planctomycetaceae</taxon>
        <taxon>Fuerstiella</taxon>
    </lineage>
</organism>
<dbReference type="Gene3D" id="1.10.510.10">
    <property type="entry name" value="Transferase(Phosphotransferase) domain 1"/>
    <property type="match status" value="1"/>
</dbReference>
<sequence length="817" mass="90495">MNLATSKPQSDTQPNPDAHSSAKVIVERLLKLPDREPFSAAEFIQQYPELDQYRSCVLDLVYEEFCRRREQGTPVQPSVFARQYPAVEQSFFRVLEFDQILQAHPSLVDHVPDEHWPREGEEFCGFELVEQIGRGAMSRVFVAQQPGLGMRTVVVKVCARGQREADLLARLEHRSIAPIHSIHKDAETGLSTICMPYQTRVTMHQLAEWLLAAEIRRDDDAATEDTSTRSTAHLRGADVRSEIQRLNDDPRLVPDTDENAFGGRYSVQDTDSLGTVILKWGVQLATALAHAHQKDVLHCDVKPGNVLLLQNLSASLLDFNLASSTEDAAGLAGGTLPYMAPEQLQFLIRAELDQESSNGDDAGDIGGQLPGLSYDESLREEFRSDCGDWPAASEQTDVFGLSATLWHMATGEPPFGVGVDSPLRCMAALSVLEQQRTGVSEDGLLRVQQVLPAPFVAVLQKGLAVNPAERHIDATDFANELKAVLESELQSAAPEAPRRRRRVLSYAVPVALSVCAIGAVNFLQNASGPTRQRGHLPLMDMHPQERTSTLAPVQSAREMIHRGDLHEAMEVLTPWLDSDIGARFLDLYCRTRLLPSMMLRKESAEVDPSLTGIVVKWQAVRDEWLHLSEQELFQSEADINLAYVCMEFGTKSSFEVARKHIDRAAGHGLSDDSVTQLQSLLHAVVDSDPTFVLNLSDDVRSVILNRGTRGEMLAYVKLLAHGLEPARPELRPQVELRLREFLSTVCSTSGLRIEPHALSPLVHPTLKMDPVLKDRVFANFVTQTSTPPENRLGAVLRLPLASDLDNEHSVVSLDTQL</sequence>
<accession>A0A1P8WFG6</accession>
<dbReference type="InterPro" id="IPR011009">
    <property type="entry name" value="Kinase-like_dom_sf"/>
</dbReference>
<keyword evidence="4 5" id="KW-0067">ATP-binding</keyword>
<protein>
    <submittedName>
        <fullName evidence="8">Serine/threonine-protein kinase PknH</fullName>
        <ecNumber evidence="8">2.7.11.1</ecNumber>
    </submittedName>
</protein>
<dbReference type="KEGG" id="fmr:Fuma_02421"/>
<dbReference type="InterPro" id="IPR008271">
    <property type="entry name" value="Ser/Thr_kinase_AS"/>
</dbReference>
<dbReference type="InterPro" id="IPR000719">
    <property type="entry name" value="Prot_kinase_dom"/>
</dbReference>
<gene>
    <name evidence="8" type="primary">pknH_1</name>
    <name evidence="8" type="ORF">Fuma_02421</name>
</gene>
<dbReference type="OrthoDB" id="6111975at2"/>
<dbReference type="Proteomes" id="UP000187735">
    <property type="component" value="Chromosome"/>
</dbReference>
<keyword evidence="2 5" id="KW-0547">Nucleotide-binding</keyword>
<keyword evidence="1 8" id="KW-0808">Transferase</keyword>
<dbReference type="PANTHER" id="PTHR43289">
    <property type="entry name" value="MITOGEN-ACTIVATED PROTEIN KINASE KINASE KINASE 20-RELATED"/>
    <property type="match status" value="1"/>
</dbReference>
<feature type="domain" description="Protein kinase" evidence="7">
    <location>
        <begin position="126"/>
        <end position="485"/>
    </location>
</feature>
<evidence type="ECO:0000256" key="2">
    <source>
        <dbReference type="ARBA" id="ARBA00022741"/>
    </source>
</evidence>
<evidence type="ECO:0000313" key="9">
    <source>
        <dbReference type="Proteomes" id="UP000187735"/>
    </source>
</evidence>
<name>A0A1P8WFG6_9PLAN</name>
<dbReference type="Pfam" id="PF00069">
    <property type="entry name" value="Pkinase"/>
    <property type="match status" value="1"/>
</dbReference>
<keyword evidence="3 8" id="KW-0418">Kinase</keyword>
<dbReference type="Gene3D" id="3.30.200.20">
    <property type="entry name" value="Phosphorylase Kinase, domain 1"/>
    <property type="match status" value="1"/>
</dbReference>
<feature type="region of interest" description="Disordered" evidence="6">
    <location>
        <begin position="1"/>
        <end position="20"/>
    </location>
</feature>
<dbReference type="PROSITE" id="PS50011">
    <property type="entry name" value="PROTEIN_KINASE_DOM"/>
    <property type="match status" value="1"/>
</dbReference>
<dbReference type="InterPro" id="IPR017441">
    <property type="entry name" value="Protein_kinase_ATP_BS"/>
</dbReference>
<evidence type="ECO:0000256" key="5">
    <source>
        <dbReference type="PROSITE-ProRule" id="PRU10141"/>
    </source>
</evidence>
<keyword evidence="9" id="KW-1185">Reference proteome</keyword>
<feature type="binding site" evidence="5">
    <location>
        <position position="156"/>
    </location>
    <ligand>
        <name>ATP</name>
        <dbReference type="ChEBI" id="CHEBI:30616"/>
    </ligand>
</feature>
<dbReference type="AlphaFoldDB" id="A0A1P8WFG6"/>
<dbReference type="PROSITE" id="PS00108">
    <property type="entry name" value="PROTEIN_KINASE_ST"/>
    <property type="match status" value="1"/>
</dbReference>
<dbReference type="EMBL" id="CP017641">
    <property type="protein sequence ID" value="APZ92809.1"/>
    <property type="molecule type" value="Genomic_DNA"/>
</dbReference>
<dbReference type="RefSeq" id="WP_077024378.1">
    <property type="nucleotide sequence ID" value="NZ_CP017641.1"/>
</dbReference>
<evidence type="ECO:0000256" key="4">
    <source>
        <dbReference type="ARBA" id="ARBA00022840"/>
    </source>
</evidence>
<dbReference type="SUPFAM" id="SSF56112">
    <property type="entry name" value="Protein kinase-like (PK-like)"/>
    <property type="match status" value="1"/>
</dbReference>